<name>A0ABS3IA71_9MICO</name>
<comment type="caution">
    <text evidence="2">The sequence shown here is derived from an EMBL/GenBank/DDBJ whole genome shotgun (WGS) entry which is preliminary data.</text>
</comment>
<organism evidence="2 3">
    <name type="scientific">Myceligenerans salitolerans</name>
    <dbReference type="NCBI Taxonomy" id="1230528"/>
    <lineage>
        <taxon>Bacteria</taxon>
        <taxon>Bacillati</taxon>
        <taxon>Actinomycetota</taxon>
        <taxon>Actinomycetes</taxon>
        <taxon>Micrococcales</taxon>
        <taxon>Promicromonosporaceae</taxon>
        <taxon>Myceligenerans</taxon>
    </lineage>
</organism>
<sequence>MTPVVILDTNALHGRKPFTRADSKILLELSRGGHLRLIIPDVVLHELSRQWAERLSEGIADMDSALKRINDALIEIGAAECELTVPSHRRAVFYDFARQLLIARRVEIPGVPDVAVADLMARDLDVRKPFDREGKGFRDALIWETIRGLCNELSDPSIPVVFVTSNHTDFCSPKNRELHPNLRQDLHADQVFDIVTSLHALNAHASIKPQVEQLRVLQKAFTRKRIEGLVDAAIKDLHGVDVEQALGAYAGDGFYDVPISSALDSPAFEEILPDNSSIESEIFRSGDGELTIRVVVVCNVSLEGFIDKSDYLVSDDDVTLLEDWNSHVFHASDSHRVRFTLSAEFAESDLNDLDDVVLTVDEAEEF</sequence>
<gene>
    <name evidence="2" type="ORF">J0911_12585</name>
</gene>
<protein>
    <submittedName>
        <fullName evidence="2">DUF4935 domain-containing protein</fullName>
    </submittedName>
</protein>
<dbReference type="RefSeq" id="WP_207275814.1">
    <property type="nucleotide sequence ID" value="NZ_JAFMPK010000045.1"/>
</dbReference>
<proteinExistence type="predicted"/>
<dbReference type="Proteomes" id="UP000664617">
    <property type="component" value="Unassembled WGS sequence"/>
</dbReference>
<keyword evidence="3" id="KW-1185">Reference proteome</keyword>
<dbReference type="Pfam" id="PF16289">
    <property type="entry name" value="PIN_12"/>
    <property type="match status" value="1"/>
</dbReference>
<reference evidence="3" key="2">
    <citation type="submission" date="2023-07" db="EMBL/GenBank/DDBJ databases">
        <title>Myceligenerans salitolerans sp. nov., a halotolerant actinomycete isolated from a salt lake in Xinjiang, China.</title>
        <authorList>
            <person name="Guan T."/>
        </authorList>
    </citation>
    <scope>NUCLEOTIDE SEQUENCE [LARGE SCALE GENOMIC DNA]</scope>
    <source>
        <strain evidence="3">XHU 5031</strain>
    </source>
</reference>
<evidence type="ECO:0000313" key="2">
    <source>
        <dbReference type="EMBL" id="MBO0609863.1"/>
    </source>
</evidence>
<evidence type="ECO:0000259" key="1">
    <source>
        <dbReference type="Pfam" id="PF16289"/>
    </source>
</evidence>
<dbReference type="EMBL" id="JAFMPK010000045">
    <property type="protein sequence ID" value="MBO0609863.1"/>
    <property type="molecule type" value="Genomic_DNA"/>
</dbReference>
<evidence type="ECO:0000313" key="3">
    <source>
        <dbReference type="Proteomes" id="UP000664617"/>
    </source>
</evidence>
<feature type="domain" description="DUF4935" evidence="1">
    <location>
        <begin position="5"/>
        <end position="170"/>
    </location>
</feature>
<reference evidence="2 3" key="1">
    <citation type="submission" date="2021-03" db="EMBL/GenBank/DDBJ databases">
        <authorList>
            <person name="Xin L."/>
        </authorList>
    </citation>
    <scope>NUCLEOTIDE SEQUENCE [LARGE SCALE GENOMIC DNA]</scope>
    <source>
        <strain evidence="2 3">XHU 5031</strain>
    </source>
</reference>
<accession>A0ABS3IA71</accession>
<dbReference type="InterPro" id="IPR032557">
    <property type="entry name" value="DUF4935"/>
</dbReference>